<evidence type="ECO:0000313" key="1">
    <source>
        <dbReference type="EMBL" id="MSR90985.1"/>
    </source>
</evidence>
<protein>
    <submittedName>
        <fullName evidence="1">Uncharacterized protein</fullName>
    </submittedName>
</protein>
<gene>
    <name evidence="1" type="ORF">FYJ33_06085</name>
</gene>
<comment type="caution">
    <text evidence="1">The sequence shown here is derived from an EMBL/GenBank/DDBJ whole genome shotgun (WGS) entry which is preliminary data.</text>
</comment>
<accession>A0A7X2MXQ6</accession>
<sequence length="21" mass="2544">MGFFVCHIDNLEKLHWKISLI</sequence>
<organism evidence="1 2">
    <name type="scientific">Inconstantimicrobium porci</name>
    <dbReference type="NCBI Taxonomy" id="2652291"/>
    <lineage>
        <taxon>Bacteria</taxon>
        <taxon>Bacillati</taxon>
        <taxon>Bacillota</taxon>
        <taxon>Clostridia</taxon>
        <taxon>Eubacteriales</taxon>
        <taxon>Clostridiaceae</taxon>
        <taxon>Inconstantimicrobium</taxon>
    </lineage>
</organism>
<proteinExistence type="predicted"/>
<dbReference type="AlphaFoldDB" id="A0A7X2MXQ6"/>
<name>A0A7X2MXQ6_9CLOT</name>
<dbReference type="EMBL" id="VULX01000006">
    <property type="protein sequence ID" value="MSR90985.1"/>
    <property type="molecule type" value="Genomic_DNA"/>
</dbReference>
<evidence type="ECO:0000313" key="2">
    <source>
        <dbReference type="Proteomes" id="UP000460287"/>
    </source>
</evidence>
<dbReference type="Proteomes" id="UP000460287">
    <property type="component" value="Unassembled WGS sequence"/>
</dbReference>
<reference evidence="1 2" key="1">
    <citation type="submission" date="2019-08" db="EMBL/GenBank/DDBJ databases">
        <title>In-depth cultivation of the pig gut microbiome towards novel bacterial diversity and tailored functional studies.</title>
        <authorList>
            <person name="Wylensek D."/>
            <person name="Hitch T.C.A."/>
            <person name="Clavel T."/>
        </authorList>
    </citation>
    <scope>NUCLEOTIDE SEQUENCE [LARGE SCALE GENOMIC DNA]</scope>
    <source>
        <strain evidence="1 2">WCA-383-APC-5B</strain>
    </source>
</reference>
<keyword evidence="2" id="KW-1185">Reference proteome</keyword>